<dbReference type="Proteomes" id="UP001497444">
    <property type="component" value="Chromosome 10"/>
</dbReference>
<sequence>MVWISGLQSATTLQDAILVPEDCDGRLGTVDLFKLQRAANQDREDLRSNLESLKQGHVCDDSCELSQTDSSLAAHLLDRLNSKPTPTTTEILTSSLWKVDAQDLPDGNFLAVGCVIETEWLGQKHAKKVFSGAGHRSFKMESEVLAGLSHPHLLGIVGDERKDQEVGILCFSTGPIKVTYAGLQFHPSRTIAWFLHLTLKESKYELGSDQFDVEELFVICIAEMYSGKLLYRCQ</sequence>
<name>A0ABP0VT99_9BRYO</name>
<evidence type="ECO:0008006" key="3">
    <source>
        <dbReference type="Google" id="ProtNLM"/>
    </source>
</evidence>
<keyword evidence="2" id="KW-1185">Reference proteome</keyword>
<proteinExistence type="predicted"/>
<evidence type="ECO:0000313" key="2">
    <source>
        <dbReference type="Proteomes" id="UP001497444"/>
    </source>
</evidence>
<organism evidence="1 2">
    <name type="scientific">Sphagnum jensenii</name>
    <dbReference type="NCBI Taxonomy" id="128206"/>
    <lineage>
        <taxon>Eukaryota</taxon>
        <taxon>Viridiplantae</taxon>
        <taxon>Streptophyta</taxon>
        <taxon>Embryophyta</taxon>
        <taxon>Bryophyta</taxon>
        <taxon>Sphagnophytina</taxon>
        <taxon>Sphagnopsida</taxon>
        <taxon>Sphagnales</taxon>
        <taxon>Sphagnaceae</taxon>
        <taxon>Sphagnum</taxon>
    </lineage>
</organism>
<evidence type="ECO:0000313" key="1">
    <source>
        <dbReference type="EMBL" id="CAK9257036.1"/>
    </source>
</evidence>
<dbReference type="EMBL" id="OZ020105">
    <property type="protein sequence ID" value="CAK9257036.1"/>
    <property type="molecule type" value="Genomic_DNA"/>
</dbReference>
<gene>
    <name evidence="1" type="ORF">CSSPJE1EN1_LOCUS2514</name>
</gene>
<protein>
    <recommendedName>
        <fullName evidence="3">Protein kinase domain-containing protein</fullName>
    </recommendedName>
</protein>
<reference evidence="1" key="1">
    <citation type="submission" date="2024-02" db="EMBL/GenBank/DDBJ databases">
        <authorList>
            <consortium name="ELIXIR-Norway"/>
            <consortium name="Elixir Norway"/>
        </authorList>
    </citation>
    <scope>NUCLEOTIDE SEQUENCE</scope>
</reference>
<accession>A0ABP0VT99</accession>